<gene>
    <name evidence="2" type="ORF">ILUMI_03208</name>
</gene>
<organism evidence="2 3">
    <name type="scientific">Ignelater luminosus</name>
    <name type="common">Cucubano</name>
    <name type="synonym">Pyrophorus luminosus</name>
    <dbReference type="NCBI Taxonomy" id="2038154"/>
    <lineage>
        <taxon>Eukaryota</taxon>
        <taxon>Metazoa</taxon>
        <taxon>Ecdysozoa</taxon>
        <taxon>Arthropoda</taxon>
        <taxon>Hexapoda</taxon>
        <taxon>Insecta</taxon>
        <taxon>Pterygota</taxon>
        <taxon>Neoptera</taxon>
        <taxon>Endopterygota</taxon>
        <taxon>Coleoptera</taxon>
        <taxon>Polyphaga</taxon>
        <taxon>Elateriformia</taxon>
        <taxon>Elateroidea</taxon>
        <taxon>Elateridae</taxon>
        <taxon>Agrypninae</taxon>
        <taxon>Pyrophorini</taxon>
        <taxon>Ignelater</taxon>
    </lineage>
</organism>
<name>A0A8K0DF31_IGNLU</name>
<dbReference type="OrthoDB" id="1738954at2759"/>
<reference evidence="2" key="1">
    <citation type="submission" date="2019-08" db="EMBL/GenBank/DDBJ databases">
        <title>The genome of the North American firefly Photinus pyralis.</title>
        <authorList>
            <consortium name="Photinus pyralis genome working group"/>
            <person name="Fallon T.R."/>
            <person name="Sander Lower S.E."/>
            <person name="Weng J.-K."/>
        </authorList>
    </citation>
    <scope>NUCLEOTIDE SEQUENCE</scope>
    <source>
        <strain evidence="2">TRF0915ILg1</strain>
        <tissue evidence="2">Whole body</tissue>
    </source>
</reference>
<dbReference type="SMART" id="SM00537">
    <property type="entry name" value="DCX"/>
    <property type="match status" value="1"/>
</dbReference>
<feature type="domain" description="Doublecortin" evidence="1">
    <location>
        <begin position="39"/>
        <end position="125"/>
    </location>
</feature>
<dbReference type="AlphaFoldDB" id="A0A8K0DF31"/>
<dbReference type="InterPro" id="IPR036572">
    <property type="entry name" value="Doublecortin_dom_sf"/>
</dbReference>
<comment type="caution">
    <text evidence="2">The sequence shown here is derived from an EMBL/GenBank/DDBJ whole genome shotgun (WGS) entry which is preliminary data.</text>
</comment>
<dbReference type="Pfam" id="PF03607">
    <property type="entry name" value="DCX"/>
    <property type="match status" value="1"/>
</dbReference>
<dbReference type="EMBL" id="VTPC01001129">
    <property type="protein sequence ID" value="KAF2902981.1"/>
    <property type="molecule type" value="Genomic_DNA"/>
</dbReference>
<accession>A0A8K0DF31</accession>
<dbReference type="GO" id="GO:0035556">
    <property type="term" value="P:intracellular signal transduction"/>
    <property type="evidence" value="ECO:0007669"/>
    <property type="project" value="InterPro"/>
</dbReference>
<evidence type="ECO:0000313" key="2">
    <source>
        <dbReference type="EMBL" id="KAF2902981.1"/>
    </source>
</evidence>
<evidence type="ECO:0000313" key="3">
    <source>
        <dbReference type="Proteomes" id="UP000801492"/>
    </source>
</evidence>
<sequence length="149" mass="17074">MPKANKEKRIKSHKSFKDVGQKLADGIRKVPLNRLKRAKRIRFYHNGNKFFKGIVIPVSVDRYGSIDNLMSDLTSIFTNKVTLPYGVRGIYSKTGRKVSKIDDLKEGEEYVVCSAGETFKNIEYGKTDIFQNKYSKLNDFSQRISAQKS</sequence>
<dbReference type="Proteomes" id="UP000801492">
    <property type="component" value="Unassembled WGS sequence"/>
</dbReference>
<proteinExistence type="predicted"/>
<keyword evidence="3" id="KW-1185">Reference proteome</keyword>
<dbReference type="PROSITE" id="PS50309">
    <property type="entry name" value="DC"/>
    <property type="match status" value="1"/>
</dbReference>
<evidence type="ECO:0000259" key="1">
    <source>
        <dbReference type="PROSITE" id="PS50309"/>
    </source>
</evidence>
<dbReference type="Gene3D" id="3.10.20.230">
    <property type="entry name" value="Doublecortin domain"/>
    <property type="match status" value="1"/>
</dbReference>
<protein>
    <recommendedName>
        <fullName evidence="1">Doublecortin domain-containing protein</fullName>
    </recommendedName>
</protein>
<dbReference type="SUPFAM" id="SSF89837">
    <property type="entry name" value="Doublecortin (DC)"/>
    <property type="match status" value="1"/>
</dbReference>
<dbReference type="InterPro" id="IPR003533">
    <property type="entry name" value="Doublecortin_dom"/>
</dbReference>